<evidence type="ECO:0000256" key="3">
    <source>
        <dbReference type="ARBA" id="ARBA00022670"/>
    </source>
</evidence>
<evidence type="ECO:0000256" key="4">
    <source>
        <dbReference type="ARBA" id="ARBA00022801"/>
    </source>
</evidence>
<evidence type="ECO:0000256" key="1">
    <source>
        <dbReference type="ARBA" id="ARBA00009431"/>
    </source>
</evidence>
<keyword evidence="5" id="KW-0325">Glycoprotein</keyword>
<dbReference type="SUPFAM" id="SSF53474">
    <property type="entry name" value="alpha/beta-Hydrolases"/>
    <property type="match status" value="1"/>
</dbReference>
<gene>
    <name evidence="7" type="ORF">Poli38472_002915</name>
</gene>
<evidence type="ECO:0008006" key="9">
    <source>
        <dbReference type="Google" id="ProtNLM"/>
    </source>
</evidence>
<organism evidence="7 8">
    <name type="scientific">Pythium oligandrum</name>
    <name type="common">Mycoparasitic fungus</name>
    <dbReference type="NCBI Taxonomy" id="41045"/>
    <lineage>
        <taxon>Eukaryota</taxon>
        <taxon>Sar</taxon>
        <taxon>Stramenopiles</taxon>
        <taxon>Oomycota</taxon>
        <taxon>Peronosporomycetes</taxon>
        <taxon>Pythiales</taxon>
        <taxon>Pythiaceae</taxon>
        <taxon>Pythium</taxon>
    </lineage>
</organism>
<dbReference type="Gene3D" id="3.40.50.1820">
    <property type="entry name" value="alpha/beta hydrolase"/>
    <property type="match status" value="1"/>
</dbReference>
<dbReference type="InterPro" id="IPR001563">
    <property type="entry name" value="Peptidase_S10"/>
</dbReference>
<dbReference type="OrthoDB" id="443318at2759"/>
<protein>
    <recommendedName>
        <fullName evidence="9">Serine carboxypeptidase</fullName>
    </recommendedName>
</protein>
<dbReference type="PANTHER" id="PTHR11802">
    <property type="entry name" value="SERINE PROTEASE FAMILY S10 SERINE CARBOXYPEPTIDASE"/>
    <property type="match status" value="1"/>
</dbReference>
<dbReference type="Gene3D" id="1.10.287.410">
    <property type="match status" value="1"/>
</dbReference>
<comment type="similarity">
    <text evidence="1">Belongs to the peptidase S10 family.</text>
</comment>
<dbReference type="Pfam" id="PF00450">
    <property type="entry name" value="Peptidase_S10"/>
    <property type="match status" value="1"/>
</dbReference>
<dbReference type="GO" id="GO:0004185">
    <property type="term" value="F:serine-type carboxypeptidase activity"/>
    <property type="evidence" value="ECO:0007669"/>
    <property type="project" value="InterPro"/>
</dbReference>
<keyword evidence="4" id="KW-0378">Hydrolase</keyword>
<name>A0A8K1C611_PYTOL</name>
<dbReference type="GO" id="GO:0006508">
    <property type="term" value="P:proteolysis"/>
    <property type="evidence" value="ECO:0007669"/>
    <property type="project" value="UniProtKB-KW"/>
</dbReference>
<keyword evidence="3" id="KW-0645">Protease</keyword>
<dbReference type="AlphaFoldDB" id="A0A8K1C611"/>
<accession>A0A8K1C611</accession>
<dbReference type="EMBL" id="SPLM01000144">
    <property type="protein sequence ID" value="TMW56990.1"/>
    <property type="molecule type" value="Genomic_DNA"/>
</dbReference>
<feature type="transmembrane region" description="Helical" evidence="6">
    <location>
        <begin position="24"/>
        <end position="43"/>
    </location>
</feature>
<dbReference type="Proteomes" id="UP000794436">
    <property type="component" value="Unassembled WGS sequence"/>
</dbReference>
<keyword evidence="6" id="KW-0472">Membrane</keyword>
<evidence type="ECO:0000256" key="6">
    <source>
        <dbReference type="SAM" id="Phobius"/>
    </source>
</evidence>
<sequence>MGEKSEQAPLLKPQQERQARGRRGLLVGLAAVVSALVSVAIYANGTHSTAEPVVYCDTTKQEAGYIKLPNKVDDHYWYWYFESRSNPATDPFVIWLTGGPGGSSLLGMFSENGPCTVQEDMTTKVNPYSWTHSANVLWLDQPTGVGFSYGAADDLDSTETDVAENLYLFLQEFLRKHPELRENAFFLTGESFAGHYLPASALYIVGQNAKHSNSSSDDVIHINLEGVAMGNPWTSPIVQTSTTTKVVKQIRESYNITLVPESQLDEIKSRTDTCAEYHFECQKVPRNIMACVNATSCDVDLTEILTGSVRNQYDIREKCTEVTFGMCTNATASRHFEEYLNLDHVRRHLNVNLERVPVWLEGSEDTNGFITGGDYSKAYDSTVADILEAGIRVIVYVGDADLVCHWPGNEAWTRALEWHGKEQFNAVEEEDFVTHDPLDAAAAPVRAGLLRSFENFALLRVFNAGHMVPQAQRAVALDLINRFFRDEL</sequence>
<proteinExistence type="inferred from homology"/>
<comment type="caution">
    <text evidence="7">The sequence shown here is derived from an EMBL/GenBank/DDBJ whole genome shotgun (WGS) entry which is preliminary data.</text>
</comment>
<evidence type="ECO:0000313" key="8">
    <source>
        <dbReference type="Proteomes" id="UP000794436"/>
    </source>
</evidence>
<evidence type="ECO:0000256" key="2">
    <source>
        <dbReference type="ARBA" id="ARBA00022645"/>
    </source>
</evidence>
<dbReference type="PANTHER" id="PTHR11802:SF113">
    <property type="entry name" value="SERINE CARBOXYPEPTIDASE CTSA-4.1"/>
    <property type="match status" value="1"/>
</dbReference>
<dbReference type="InterPro" id="IPR029058">
    <property type="entry name" value="AB_hydrolase_fold"/>
</dbReference>
<evidence type="ECO:0000256" key="5">
    <source>
        <dbReference type="ARBA" id="ARBA00023180"/>
    </source>
</evidence>
<dbReference type="PRINTS" id="PR00724">
    <property type="entry name" value="CRBOXYPTASEC"/>
</dbReference>
<keyword evidence="8" id="KW-1185">Reference proteome</keyword>
<evidence type="ECO:0000313" key="7">
    <source>
        <dbReference type="EMBL" id="TMW56990.1"/>
    </source>
</evidence>
<keyword evidence="2" id="KW-0121">Carboxypeptidase</keyword>
<reference evidence="7" key="1">
    <citation type="submission" date="2019-03" db="EMBL/GenBank/DDBJ databases">
        <title>Long read genome sequence of the mycoparasitic Pythium oligandrum ATCC 38472 isolated from sugarbeet rhizosphere.</title>
        <authorList>
            <person name="Gaulin E."/>
        </authorList>
    </citation>
    <scope>NUCLEOTIDE SEQUENCE</scope>
    <source>
        <strain evidence="7">ATCC 38472_TT</strain>
    </source>
</reference>
<keyword evidence="6" id="KW-1133">Transmembrane helix</keyword>
<keyword evidence="6" id="KW-0812">Transmembrane</keyword>